<feature type="domain" description="PARP14 second RRM" evidence="3">
    <location>
        <begin position="141"/>
        <end position="219"/>
    </location>
</feature>
<dbReference type="InterPro" id="IPR057051">
    <property type="entry name" value="PARP14_RPM_1"/>
</dbReference>
<organism evidence="4 5">
    <name type="scientific">Ursus americanus</name>
    <name type="common">American black bear</name>
    <name type="synonym">Euarctos americanus</name>
    <dbReference type="NCBI Taxonomy" id="9643"/>
    <lineage>
        <taxon>Eukaryota</taxon>
        <taxon>Metazoa</taxon>
        <taxon>Chordata</taxon>
        <taxon>Craniata</taxon>
        <taxon>Vertebrata</taxon>
        <taxon>Euteleostomi</taxon>
        <taxon>Mammalia</taxon>
        <taxon>Eutheria</taxon>
        <taxon>Laurasiatheria</taxon>
        <taxon>Carnivora</taxon>
        <taxon>Caniformia</taxon>
        <taxon>Ursidae</taxon>
        <taxon>Ursus</taxon>
    </lineage>
</organism>
<accession>A0A452QHL0</accession>
<reference evidence="4" key="3">
    <citation type="submission" date="2025-09" db="UniProtKB">
        <authorList>
            <consortium name="Ensembl"/>
        </authorList>
    </citation>
    <scope>IDENTIFICATION</scope>
</reference>
<feature type="domain" description="PAR14-like first RRM" evidence="2">
    <location>
        <begin position="9"/>
        <end position="88"/>
    </location>
</feature>
<dbReference type="OMA" id="RIKSHEP"/>
<dbReference type="FunFam" id="3.30.70.330:FF:000487">
    <property type="entry name" value="Poly [ADP-ribose] polymerase"/>
    <property type="match status" value="1"/>
</dbReference>
<protein>
    <submittedName>
        <fullName evidence="4">Uncharacterized protein</fullName>
    </submittedName>
</protein>
<dbReference type="InterPro" id="IPR057050">
    <property type="entry name" value="RRM_PARP14_2"/>
</dbReference>
<sequence length="287" mass="32137">MAALGSFPLLVEGSWGPDPPKNLSAKLQMYFQSARRSGGGECEVRQEPGTPSRFLVLFHLEDVRQKVLETKNHELLWPGIGAFQLTVQLPTAPGEVQDVFEGEIPTKRLKRKEDSVSEPDIKLSPNRRSENMEDTSEECENTSSLVAFENLKANVTDIMLILIVENVSGLSNDAFQVEVLRDFDVAVVTFPTQKRIGFVDGCARHHPVKQLQLSWRLLEVTKTIRVENLPPGVDDYNLKCLFENPQNGGGRVASIECLPEENSALIEFFDKKGNIYEPDFVNLPDII</sequence>
<dbReference type="Gene3D" id="3.30.70.330">
    <property type="match status" value="2"/>
</dbReference>
<dbReference type="STRING" id="9643.ENSUAMP00000004516"/>
<dbReference type="InterPro" id="IPR012677">
    <property type="entry name" value="Nucleotide-bd_a/b_plait_sf"/>
</dbReference>
<dbReference type="Pfam" id="PF23222">
    <property type="entry name" value="RRM_PARP14_1"/>
    <property type="match status" value="1"/>
</dbReference>
<dbReference type="Pfam" id="PF23245">
    <property type="entry name" value="RRM_PARP14_2"/>
    <property type="match status" value="1"/>
</dbReference>
<dbReference type="AlphaFoldDB" id="A0A452QHL0"/>
<proteinExistence type="predicted"/>
<dbReference type="CDD" id="cd12300">
    <property type="entry name" value="RRM1_PAR14"/>
    <property type="match status" value="1"/>
</dbReference>
<dbReference type="Ensembl" id="ENSUAMT00000005147.1">
    <property type="protein sequence ID" value="ENSUAMP00000004516.1"/>
    <property type="gene ID" value="ENSUAMG00000004130.1"/>
</dbReference>
<reference evidence="5" key="1">
    <citation type="submission" date="2016-06" db="EMBL/GenBank/DDBJ databases">
        <title>De novo assembly and RNA-Seq shows season-dependent expression and editing in black bear kidneys.</title>
        <authorList>
            <person name="Korstanje R."/>
            <person name="Srivastava A."/>
            <person name="Sarsani V.K."/>
            <person name="Sheehan S.M."/>
            <person name="Seger R.L."/>
            <person name="Barter M.E."/>
            <person name="Lindqvist C."/>
            <person name="Brody L.C."/>
            <person name="Mullikin J.C."/>
        </authorList>
    </citation>
    <scope>NUCLEOTIDE SEQUENCE [LARGE SCALE GENOMIC DNA]</scope>
</reference>
<evidence type="ECO:0000313" key="4">
    <source>
        <dbReference type="Ensembl" id="ENSUAMP00000004516.1"/>
    </source>
</evidence>
<feature type="compositionally biased region" description="Basic and acidic residues" evidence="1">
    <location>
        <begin position="111"/>
        <end position="131"/>
    </location>
</feature>
<dbReference type="GeneTree" id="ENSGT00940000154311"/>
<reference evidence="4" key="2">
    <citation type="submission" date="2025-08" db="UniProtKB">
        <authorList>
            <consortium name="Ensembl"/>
        </authorList>
    </citation>
    <scope>IDENTIFICATION</scope>
</reference>
<feature type="region of interest" description="Disordered" evidence="1">
    <location>
        <begin position="109"/>
        <end position="138"/>
    </location>
</feature>
<dbReference type="Pfam" id="PF23085">
    <property type="entry name" value="RRM_PARP14_3"/>
    <property type="match status" value="1"/>
</dbReference>
<dbReference type="Proteomes" id="UP000291022">
    <property type="component" value="Unassembled WGS sequence"/>
</dbReference>
<name>A0A452QHL0_URSAM</name>
<evidence type="ECO:0000313" key="5">
    <source>
        <dbReference type="Proteomes" id="UP000291022"/>
    </source>
</evidence>
<evidence type="ECO:0000259" key="2">
    <source>
        <dbReference type="Pfam" id="PF23222"/>
    </source>
</evidence>
<evidence type="ECO:0000256" key="1">
    <source>
        <dbReference type="SAM" id="MobiDB-lite"/>
    </source>
</evidence>
<evidence type="ECO:0000259" key="3">
    <source>
        <dbReference type="Pfam" id="PF23245"/>
    </source>
</evidence>
<keyword evidence="5" id="KW-1185">Reference proteome</keyword>